<keyword evidence="1" id="KW-0496">Mitochondrion</keyword>
<reference evidence="1" key="1">
    <citation type="journal article" date="2015" name="Genome Biol. Evol.">
        <title>Organellar Genomes of White Spruce (Picea glauca): Assembly and Annotation.</title>
        <authorList>
            <person name="Jackman S.D."/>
            <person name="Warren R.L."/>
            <person name="Gibb E.A."/>
            <person name="Vandervalk B.P."/>
            <person name="Mohamadi H."/>
            <person name="Chu J."/>
            <person name="Raymond A."/>
            <person name="Pleasance S."/>
            <person name="Coope R."/>
            <person name="Wildung M.R."/>
            <person name="Ritland C.E."/>
            <person name="Bousquet J."/>
            <person name="Jones S.J."/>
            <person name="Bohlmann J."/>
            <person name="Birol I."/>
        </authorList>
    </citation>
    <scope>NUCLEOTIDE SEQUENCE [LARGE SCALE GENOMIC DNA]</scope>
    <source>
        <tissue evidence="1">Flushing bud</tissue>
    </source>
</reference>
<gene>
    <name evidence="1" type="ORF">ABT39_MTgene3774</name>
</gene>
<comment type="caution">
    <text evidence="1">The sequence shown here is derived from an EMBL/GenBank/DDBJ whole genome shotgun (WGS) entry which is preliminary data.</text>
</comment>
<dbReference type="AlphaFoldDB" id="A0A101M1D9"/>
<accession>A0A101M1D9</accession>
<geneLocation type="mitochondrion" evidence="1"/>
<evidence type="ECO:0000313" key="1">
    <source>
        <dbReference type="EMBL" id="KUM49225.1"/>
    </source>
</evidence>
<protein>
    <submittedName>
        <fullName evidence="1">Uncharacterized protein</fullName>
    </submittedName>
</protein>
<organism evidence="1">
    <name type="scientific">Picea glauca</name>
    <name type="common">White spruce</name>
    <name type="synonym">Pinus glauca</name>
    <dbReference type="NCBI Taxonomy" id="3330"/>
    <lineage>
        <taxon>Eukaryota</taxon>
        <taxon>Viridiplantae</taxon>
        <taxon>Streptophyta</taxon>
        <taxon>Embryophyta</taxon>
        <taxon>Tracheophyta</taxon>
        <taxon>Spermatophyta</taxon>
        <taxon>Pinopsida</taxon>
        <taxon>Pinidae</taxon>
        <taxon>Conifers I</taxon>
        <taxon>Pinales</taxon>
        <taxon>Pinaceae</taxon>
        <taxon>Picea</taxon>
    </lineage>
</organism>
<proteinExistence type="predicted"/>
<dbReference type="EMBL" id="LKAM01000003">
    <property type="protein sequence ID" value="KUM49225.1"/>
    <property type="molecule type" value="Genomic_DNA"/>
</dbReference>
<name>A0A101M1D9_PICGL</name>
<sequence length="34" mass="3956">MLTPHLDMHLAQMLLIKLELPLLLRFVIKPTNAM</sequence>